<name>A0AAW8F6A7_9ACTN</name>
<feature type="transmembrane region" description="Helical" evidence="2">
    <location>
        <begin position="219"/>
        <end position="237"/>
    </location>
</feature>
<feature type="compositionally biased region" description="Basic and acidic residues" evidence="1">
    <location>
        <begin position="331"/>
        <end position="343"/>
    </location>
</feature>
<dbReference type="AlphaFoldDB" id="A0AAW8F6A7"/>
<organism evidence="3 4">
    <name type="scientific">Streptomyces canus</name>
    <dbReference type="NCBI Taxonomy" id="58343"/>
    <lineage>
        <taxon>Bacteria</taxon>
        <taxon>Bacillati</taxon>
        <taxon>Actinomycetota</taxon>
        <taxon>Actinomycetes</taxon>
        <taxon>Kitasatosporales</taxon>
        <taxon>Streptomycetaceae</taxon>
        <taxon>Streptomyces</taxon>
        <taxon>Streptomyces aurantiacus group</taxon>
    </lineage>
</organism>
<evidence type="ECO:0000256" key="2">
    <source>
        <dbReference type="SAM" id="Phobius"/>
    </source>
</evidence>
<feature type="transmembrane region" description="Helical" evidence="2">
    <location>
        <begin position="192"/>
        <end position="213"/>
    </location>
</feature>
<feature type="transmembrane region" description="Helical" evidence="2">
    <location>
        <begin position="98"/>
        <end position="122"/>
    </location>
</feature>
<keyword evidence="2" id="KW-1133">Transmembrane helix</keyword>
<keyword evidence="2" id="KW-0812">Transmembrane</keyword>
<dbReference type="Pfam" id="PF19590">
    <property type="entry name" value="TrbL_3"/>
    <property type="match status" value="1"/>
</dbReference>
<dbReference type="EMBL" id="JAUSZV010000004">
    <property type="protein sequence ID" value="MDQ0904655.1"/>
    <property type="molecule type" value="Genomic_DNA"/>
</dbReference>
<feature type="region of interest" description="Disordered" evidence="1">
    <location>
        <begin position="325"/>
        <end position="351"/>
    </location>
</feature>
<feature type="compositionally biased region" description="Low complexity" evidence="1">
    <location>
        <begin position="394"/>
        <end position="413"/>
    </location>
</feature>
<evidence type="ECO:0000313" key="3">
    <source>
        <dbReference type="EMBL" id="MDQ0904655.1"/>
    </source>
</evidence>
<feature type="compositionally biased region" description="Polar residues" evidence="1">
    <location>
        <begin position="366"/>
        <end position="379"/>
    </location>
</feature>
<feature type="transmembrane region" description="Helical" evidence="2">
    <location>
        <begin position="273"/>
        <end position="292"/>
    </location>
</feature>
<feature type="region of interest" description="Disordered" evidence="1">
    <location>
        <begin position="366"/>
        <end position="426"/>
    </location>
</feature>
<evidence type="ECO:0000313" key="4">
    <source>
        <dbReference type="Proteomes" id="UP001234216"/>
    </source>
</evidence>
<evidence type="ECO:0000256" key="1">
    <source>
        <dbReference type="SAM" id="MobiDB-lite"/>
    </source>
</evidence>
<comment type="caution">
    <text evidence="3">The sequence shown here is derived from an EMBL/GenBank/DDBJ whole genome shotgun (WGS) entry which is preliminary data.</text>
</comment>
<feature type="transmembrane region" description="Helical" evidence="2">
    <location>
        <begin position="249"/>
        <end position="267"/>
    </location>
</feature>
<dbReference type="RefSeq" id="WP_306972229.1">
    <property type="nucleotide sequence ID" value="NZ_JAUSZV010000004.1"/>
</dbReference>
<reference evidence="3" key="1">
    <citation type="submission" date="2023-07" db="EMBL/GenBank/DDBJ databases">
        <title>Comparative genomics of wheat-associated soil bacteria to identify genetic determinants of phenazine resistance.</title>
        <authorList>
            <person name="Mouncey N."/>
        </authorList>
    </citation>
    <scope>NUCLEOTIDE SEQUENCE</scope>
    <source>
        <strain evidence="3">V4I22</strain>
    </source>
</reference>
<sequence length="426" mass="45005">MAEPDNCSLLTGQAYEICESESNDDNPCGLVAKPMRALCEKDHGIPSDGGTGTGGITDGASDHVKDLANSLIKAIKGMVAPDRAWAPEKADSALYEPFLWLGQHLAVAIFVCVVVVCGLTAWQGAPRLRQMGASTGWTLAAVAGMAAVPGAVMMLNKAVSSAFTAAFNSNESTLFNVIRDDLAHGADSGNPLAILLIISALVVALAPAALVFLTRNIGILAFVCMAPLVLASLARGGDTTAVKTWAMRLLGLMFCPFALLLVSPFVTLAHGSLVVDTVLLVAADALMLRMVFHGIPYFGPRIARGARTFVERRTDNPVARTVVRAGAPNVSERENAPRPRRTVDTPGRAVHQDRGVLLAAYGIQQQRRPGRLTTQSAITEANRDADRRDRLRAARGAPGQRPQRPPAANGQAPATPPPAPRRPSTP</sequence>
<gene>
    <name evidence="3" type="ORF">QFZ22_000640</name>
</gene>
<accession>A0AAW8F6A7</accession>
<feature type="compositionally biased region" description="Pro residues" evidence="1">
    <location>
        <begin position="414"/>
        <end position="426"/>
    </location>
</feature>
<dbReference type="InterPro" id="IPR045782">
    <property type="entry name" value="TrbL_3"/>
</dbReference>
<feature type="transmembrane region" description="Helical" evidence="2">
    <location>
        <begin position="134"/>
        <end position="155"/>
    </location>
</feature>
<feature type="compositionally biased region" description="Basic and acidic residues" evidence="1">
    <location>
        <begin position="381"/>
        <end position="392"/>
    </location>
</feature>
<keyword evidence="2" id="KW-0472">Membrane</keyword>
<dbReference type="Proteomes" id="UP001234216">
    <property type="component" value="Unassembled WGS sequence"/>
</dbReference>
<proteinExistence type="predicted"/>
<protein>
    <submittedName>
        <fullName evidence="3">Uncharacterized protein</fullName>
    </submittedName>
</protein>